<reference evidence="3 4" key="2">
    <citation type="submission" date="2021-03" db="EMBL/GenBank/DDBJ databases">
        <title>Genomic Encyclopedia of Type Strains, Phase IV (KMG-IV): sequencing the most valuable type-strain genomes for metagenomic binning, comparative biology and taxonomic classification.</title>
        <authorList>
            <person name="Goeker M."/>
        </authorList>
    </citation>
    <scope>NUCLEOTIDE SEQUENCE [LARGE SCALE GENOMIC DNA]</scope>
    <source>
        <strain evidence="3 4">DSM 41954</strain>
    </source>
</reference>
<dbReference type="EMBL" id="LK022848">
    <property type="protein sequence ID" value="CDR07459.1"/>
    <property type="molecule type" value="Genomic_DNA"/>
</dbReference>
<gene>
    <name evidence="3" type="ORF">J2Z30_003356</name>
    <name evidence="2" type="ORF">SIRAN4193</name>
</gene>
<dbReference type="Proteomes" id="UP000756710">
    <property type="component" value="Unassembled WGS sequence"/>
</dbReference>
<dbReference type="Pfam" id="PF12680">
    <property type="entry name" value="SnoaL_2"/>
    <property type="match status" value="1"/>
</dbReference>
<dbReference type="HOGENOM" id="CLU_1440325_0_0_11"/>
<keyword evidence="4" id="KW-1185">Reference proteome</keyword>
<dbReference type="InterPro" id="IPR037401">
    <property type="entry name" value="SnoaL-like"/>
</dbReference>
<name>A0A060ZWA7_9ACTN</name>
<dbReference type="InterPro" id="IPR032710">
    <property type="entry name" value="NTF2-like_dom_sf"/>
</dbReference>
<protein>
    <submittedName>
        <fullName evidence="3">Ketosteroid isomerase-like protein</fullName>
    </submittedName>
</protein>
<dbReference type="Gene3D" id="3.10.450.50">
    <property type="match status" value="1"/>
</dbReference>
<dbReference type="GeneID" id="32464730"/>
<proteinExistence type="predicted"/>
<accession>A0A060ZWA7</accession>
<evidence type="ECO:0000313" key="4">
    <source>
        <dbReference type="Proteomes" id="UP000756710"/>
    </source>
</evidence>
<sequence length="188" mass="21055">MAPRNEQAVLGDDGVVPDVDISTLTREELIAHNLRVVEAHFHNENPESIDKALAVYGPDIVWEAPARGMVYGNVADVREGYLGIFRTVHWNRTTTLRRFATEDFVFDDQIADVTVVGKDMPNLPFEPGQRISMRLIHCFEMKDGKIAREIAYEISRAYGGPLDHDAVPEGAKVTDFPDGPDYGNWADK</sequence>
<evidence type="ECO:0000313" key="3">
    <source>
        <dbReference type="EMBL" id="MBP2062340.1"/>
    </source>
</evidence>
<dbReference type="RefSeq" id="WP_044571256.1">
    <property type="nucleotide sequence ID" value="NZ_BAABDR010000003.1"/>
</dbReference>
<evidence type="ECO:0000313" key="2">
    <source>
        <dbReference type="EMBL" id="CDR07459.1"/>
    </source>
</evidence>
<dbReference type="AlphaFoldDB" id="A0A060ZWA7"/>
<dbReference type="SUPFAM" id="SSF54427">
    <property type="entry name" value="NTF2-like"/>
    <property type="match status" value="1"/>
</dbReference>
<evidence type="ECO:0000259" key="1">
    <source>
        <dbReference type="Pfam" id="PF12680"/>
    </source>
</evidence>
<organism evidence="2">
    <name type="scientific">Streptomyces iranensis</name>
    <dbReference type="NCBI Taxonomy" id="576784"/>
    <lineage>
        <taxon>Bacteria</taxon>
        <taxon>Bacillati</taxon>
        <taxon>Actinomycetota</taxon>
        <taxon>Actinomycetes</taxon>
        <taxon>Kitasatosporales</taxon>
        <taxon>Streptomycetaceae</taxon>
        <taxon>Streptomyces</taxon>
        <taxon>Streptomyces violaceusniger group</taxon>
    </lineage>
</organism>
<feature type="domain" description="SnoaL-like" evidence="1">
    <location>
        <begin position="37"/>
        <end position="148"/>
    </location>
</feature>
<reference evidence="2" key="1">
    <citation type="submission" date="2014-05" db="EMBL/GenBank/DDBJ databases">
        <authorList>
            <person name="Horn Fabian"/>
        </authorList>
    </citation>
    <scope>NUCLEOTIDE SEQUENCE</scope>
</reference>
<dbReference type="EMBL" id="JAGGLR010000008">
    <property type="protein sequence ID" value="MBP2062340.1"/>
    <property type="molecule type" value="Genomic_DNA"/>
</dbReference>